<evidence type="ECO:0000313" key="1">
    <source>
        <dbReference type="EMBL" id="AQP48347.1"/>
    </source>
</evidence>
<sequence>MSDFAVEYGVLADYGTTMGARTQEASQVFSSARVDSPNTAMGGGMAAFAARALQGRYEAATRRVTQHLGEHPSKLVESANNYRDAEDTGVGQIREMFGG</sequence>
<name>A0A1Q2CQF9_9ACTN</name>
<proteinExistence type="predicted"/>
<evidence type="ECO:0000313" key="2">
    <source>
        <dbReference type="Proteomes" id="UP000188145"/>
    </source>
</evidence>
<reference evidence="2" key="1">
    <citation type="submission" date="2017-02" db="EMBL/GenBank/DDBJ databases">
        <title>Tessaracoccus aquaemaris sp. nov., isolated from the intestine of a Korean rockfish, Sebastes schlegelii, in a marine aquaculture pond.</title>
        <authorList>
            <person name="Tak E.J."/>
            <person name="Bae J.-W."/>
        </authorList>
    </citation>
    <scope>NUCLEOTIDE SEQUENCE [LARGE SCALE GENOMIC DNA]</scope>
    <source>
        <strain evidence="2">NSG39</strain>
    </source>
</reference>
<dbReference type="STRING" id="1332264.BW730_13385"/>
<keyword evidence="2" id="KW-1185">Reference proteome</keyword>
<dbReference type="AlphaFoldDB" id="A0A1Q2CQF9"/>
<dbReference type="KEGG" id="tes:BW730_13385"/>
<dbReference type="RefSeq" id="WP_077686680.1">
    <property type="nucleotide sequence ID" value="NZ_CP019606.1"/>
</dbReference>
<dbReference type="InterPro" id="IPR036689">
    <property type="entry name" value="ESAT-6-like_sf"/>
</dbReference>
<dbReference type="Proteomes" id="UP000188145">
    <property type="component" value="Chromosome"/>
</dbReference>
<dbReference type="EMBL" id="CP019606">
    <property type="protein sequence ID" value="AQP48347.1"/>
    <property type="molecule type" value="Genomic_DNA"/>
</dbReference>
<protein>
    <submittedName>
        <fullName evidence="1">Uncharacterized protein</fullName>
    </submittedName>
</protein>
<accession>A0A1Q2CQF9</accession>
<gene>
    <name evidence="1" type="ORF">BW730_13385</name>
</gene>
<organism evidence="1 2">
    <name type="scientific">Tessaracoccus aquimaris</name>
    <dbReference type="NCBI Taxonomy" id="1332264"/>
    <lineage>
        <taxon>Bacteria</taxon>
        <taxon>Bacillati</taxon>
        <taxon>Actinomycetota</taxon>
        <taxon>Actinomycetes</taxon>
        <taxon>Propionibacteriales</taxon>
        <taxon>Propionibacteriaceae</taxon>
        <taxon>Tessaracoccus</taxon>
    </lineage>
</organism>
<dbReference type="SUPFAM" id="SSF140453">
    <property type="entry name" value="EsxAB dimer-like"/>
    <property type="match status" value="1"/>
</dbReference>